<accession>A0A3M0M7W7</accession>
<sequence>MQDIDFTVQQRSFLQPIESVSNLADMAILPASSEWQGRVRTLFVPSYILRALTVAGNAIAQMIPDPIGLRSNASAMILPPSLARTAAGMEPASRRIADTD</sequence>
<dbReference type="Proteomes" id="UP000273516">
    <property type="component" value="Unassembled WGS sequence"/>
</dbReference>
<keyword evidence="2" id="KW-1185">Reference proteome</keyword>
<protein>
    <submittedName>
        <fullName evidence="1">Uncharacterized protein</fullName>
    </submittedName>
</protein>
<evidence type="ECO:0000313" key="1">
    <source>
        <dbReference type="EMBL" id="RMC31630.1"/>
    </source>
</evidence>
<dbReference type="AlphaFoldDB" id="A0A3M0M7W7"/>
<organism evidence="1 2">
    <name type="scientific">Paracoccus alkanivorans</name>
    <dbReference type="NCBI Taxonomy" id="2116655"/>
    <lineage>
        <taxon>Bacteria</taxon>
        <taxon>Pseudomonadati</taxon>
        <taxon>Pseudomonadota</taxon>
        <taxon>Alphaproteobacteria</taxon>
        <taxon>Rhodobacterales</taxon>
        <taxon>Paracoccaceae</taxon>
        <taxon>Paracoccus</taxon>
    </lineage>
</organism>
<gene>
    <name evidence="1" type="ORF">C9E81_20275</name>
</gene>
<evidence type="ECO:0000313" key="2">
    <source>
        <dbReference type="Proteomes" id="UP000273516"/>
    </source>
</evidence>
<dbReference type="EMBL" id="QOKZ01000011">
    <property type="protein sequence ID" value="RMC31630.1"/>
    <property type="molecule type" value="Genomic_DNA"/>
</dbReference>
<proteinExistence type="predicted"/>
<comment type="caution">
    <text evidence="1">The sequence shown here is derived from an EMBL/GenBank/DDBJ whole genome shotgun (WGS) entry which is preliminary data.</text>
</comment>
<name>A0A3M0M7W7_9RHOB</name>
<reference evidence="1 2" key="1">
    <citation type="submission" date="2018-07" db="EMBL/GenBank/DDBJ databases">
        <authorList>
            <person name="Zhang Y."/>
            <person name="Wang L."/>
            <person name="Ma S."/>
        </authorList>
    </citation>
    <scope>NUCLEOTIDE SEQUENCE [LARGE SCALE GENOMIC DNA]</scope>
    <source>
        <strain evidence="1 2">4-2</strain>
    </source>
</reference>